<keyword evidence="2" id="KW-1185">Reference proteome</keyword>
<protein>
    <submittedName>
        <fullName evidence="1">Uncharacterized protein</fullName>
    </submittedName>
</protein>
<evidence type="ECO:0000313" key="1">
    <source>
        <dbReference type="EMBL" id="GFS91504.1"/>
    </source>
</evidence>
<reference evidence="1" key="1">
    <citation type="submission" date="2020-08" db="EMBL/GenBank/DDBJ databases">
        <title>Multicomponent nature underlies the extraordinary mechanical properties of spider dragline silk.</title>
        <authorList>
            <person name="Kono N."/>
            <person name="Nakamura H."/>
            <person name="Mori M."/>
            <person name="Yoshida Y."/>
            <person name="Ohtoshi R."/>
            <person name="Malay A.D."/>
            <person name="Moran D.A.P."/>
            <person name="Tomita M."/>
            <person name="Numata K."/>
            <person name="Arakawa K."/>
        </authorList>
    </citation>
    <scope>NUCLEOTIDE SEQUENCE</scope>
</reference>
<evidence type="ECO:0000313" key="2">
    <source>
        <dbReference type="Proteomes" id="UP000887013"/>
    </source>
</evidence>
<organism evidence="1 2">
    <name type="scientific">Nephila pilipes</name>
    <name type="common">Giant wood spider</name>
    <name type="synonym">Nephila maculata</name>
    <dbReference type="NCBI Taxonomy" id="299642"/>
    <lineage>
        <taxon>Eukaryota</taxon>
        <taxon>Metazoa</taxon>
        <taxon>Ecdysozoa</taxon>
        <taxon>Arthropoda</taxon>
        <taxon>Chelicerata</taxon>
        <taxon>Arachnida</taxon>
        <taxon>Araneae</taxon>
        <taxon>Araneomorphae</taxon>
        <taxon>Entelegynae</taxon>
        <taxon>Araneoidea</taxon>
        <taxon>Nephilidae</taxon>
        <taxon>Nephila</taxon>
    </lineage>
</organism>
<dbReference type="AlphaFoldDB" id="A0A8X6N324"/>
<sequence length="93" mass="10987">MSIDCKDDFLFNKIKHRMNFTNIERETGNSFGFQEQFAASFHQLEHFDNPDDDKKIFCIKSPMEDMKDHLSFLHGEYKECYPCPITSGRAEKD</sequence>
<comment type="caution">
    <text evidence="1">The sequence shown here is derived from an EMBL/GenBank/DDBJ whole genome shotgun (WGS) entry which is preliminary data.</text>
</comment>
<name>A0A8X6N324_NEPPI</name>
<gene>
    <name evidence="1" type="ORF">NPIL_368541</name>
</gene>
<dbReference type="EMBL" id="BMAW01004897">
    <property type="protein sequence ID" value="GFS91504.1"/>
    <property type="molecule type" value="Genomic_DNA"/>
</dbReference>
<proteinExistence type="predicted"/>
<accession>A0A8X6N324</accession>
<dbReference type="Proteomes" id="UP000887013">
    <property type="component" value="Unassembled WGS sequence"/>
</dbReference>